<sequence length="62" mass="6823">MTKAREKSLSSISQLCFDTDDSLTVRHKSESDTILRNDYYRVAVSLAGLIGKNVSTTITVAD</sequence>
<dbReference type="GeneID" id="82891890"/>
<accession>A0ABY5UXV8</accession>
<gene>
    <name evidence="1" type="ORF">NQ491_09110</name>
</gene>
<dbReference type="RefSeq" id="WP_019245888.1">
    <property type="nucleotide sequence ID" value="NZ_CAPH01000012.1"/>
</dbReference>
<evidence type="ECO:0000313" key="2">
    <source>
        <dbReference type="Proteomes" id="UP001059295"/>
    </source>
</evidence>
<evidence type="ECO:0000313" key="1">
    <source>
        <dbReference type="EMBL" id="UWN56803.1"/>
    </source>
</evidence>
<organism evidence="1 2">
    <name type="scientific">Alistipes ihumii AP11</name>
    <dbReference type="NCBI Taxonomy" id="1211813"/>
    <lineage>
        <taxon>Bacteria</taxon>
        <taxon>Pseudomonadati</taxon>
        <taxon>Bacteroidota</taxon>
        <taxon>Bacteroidia</taxon>
        <taxon>Bacteroidales</taxon>
        <taxon>Rikenellaceae</taxon>
        <taxon>Alistipes</taxon>
    </lineage>
</organism>
<proteinExistence type="predicted"/>
<dbReference type="Proteomes" id="UP001059295">
    <property type="component" value="Chromosome"/>
</dbReference>
<protein>
    <submittedName>
        <fullName evidence="1">Uncharacterized protein</fullName>
    </submittedName>
</protein>
<name>A0ABY5UXV8_9BACT</name>
<dbReference type="EMBL" id="CP102294">
    <property type="protein sequence ID" value="UWN56803.1"/>
    <property type="molecule type" value="Genomic_DNA"/>
</dbReference>
<reference evidence="1" key="1">
    <citation type="journal article" date="2022" name="Cell">
        <title>Design, construction, and in vivo augmentation of a complex gut microbiome.</title>
        <authorList>
            <person name="Cheng A.G."/>
            <person name="Ho P.Y."/>
            <person name="Aranda-Diaz A."/>
            <person name="Jain S."/>
            <person name="Yu F.B."/>
            <person name="Meng X."/>
            <person name="Wang M."/>
            <person name="Iakiviak M."/>
            <person name="Nagashima K."/>
            <person name="Zhao A."/>
            <person name="Murugkar P."/>
            <person name="Patil A."/>
            <person name="Atabakhsh K."/>
            <person name="Weakley A."/>
            <person name="Yan J."/>
            <person name="Brumbaugh A.R."/>
            <person name="Higginbottom S."/>
            <person name="Dimas A."/>
            <person name="Shiver A.L."/>
            <person name="Deutschbauer A."/>
            <person name="Neff N."/>
            <person name="Sonnenburg J.L."/>
            <person name="Huang K.C."/>
            <person name="Fischbach M.A."/>
        </authorList>
    </citation>
    <scope>NUCLEOTIDE SEQUENCE</scope>
    <source>
        <strain evidence="1">AP11</strain>
    </source>
</reference>
<keyword evidence="2" id="KW-1185">Reference proteome</keyword>